<accession>A0ABN8J0J4</accession>
<feature type="non-terminal residue" evidence="2">
    <location>
        <position position="110"/>
    </location>
</feature>
<feature type="region of interest" description="Disordered" evidence="1">
    <location>
        <begin position="28"/>
        <end position="65"/>
    </location>
</feature>
<dbReference type="EMBL" id="OW152819">
    <property type="protein sequence ID" value="CAH2073616.1"/>
    <property type="molecule type" value="Genomic_DNA"/>
</dbReference>
<dbReference type="Proteomes" id="UP000837857">
    <property type="component" value="Chromosome 7"/>
</dbReference>
<reference evidence="2" key="1">
    <citation type="submission" date="2022-03" db="EMBL/GenBank/DDBJ databases">
        <authorList>
            <person name="Martin H S."/>
        </authorList>
    </citation>
    <scope>NUCLEOTIDE SEQUENCE</scope>
</reference>
<protein>
    <submittedName>
        <fullName evidence="2">Uncharacterized protein</fullName>
    </submittedName>
</protein>
<keyword evidence="3" id="KW-1185">Reference proteome</keyword>
<name>A0ABN8J0J4_9NEOP</name>
<gene>
    <name evidence="2" type="ORF">IPOD504_LOCUS15715</name>
</gene>
<evidence type="ECO:0000256" key="1">
    <source>
        <dbReference type="SAM" id="MobiDB-lite"/>
    </source>
</evidence>
<organism evidence="2 3">
    <name type="scientific">Iphiclides podalirius</name>
    <name type="common">scarce swallowtail</name>
    <dbReference type="NCBI Taxonomy" id="110791"/>
    <lineage>
        <taxon>Eukaryota</taxon>
        <taxon>Metazoa</taxon>
        <taxon>Ecdysozoa</taxon>
        <taxon>Arthropoda</taxon>
        <taxon>Hexapoda</taxon>
        <taxon>Insecta</taxon>
        <taxon>Pterygota</taxon>
        <taxon>Neoptera</taxon>
        <taxon>Endopterygota</taxon>
        <taxon>Lepidoptera</taxon>
        <taxon>Glossata</taxon>
        <taxon>Ditrysia</taxon>
        <taxon>Papilionoidea</taxon>
        <taxon>Papilionidae</taxon>
        <taxon>Papilioninae</taxon>
        <taxon>Iphiclides</taxon>
    </lineage>
</organism>
<evidence type="ECO:0000313" key="2">
    <source>
        <dbReference type="EMBL" id="CAH2073616.1"/>
    </source>
</evidence>
<proteinExistence type="predicted"/>
<sequence length="110" mass="12122">MFAVSVCSVSGRRQEALVAQRPRSILPLGHDLQPPTPPALHADTFYSTQKSLPPPRGAKKTISSDNRIPSPISVVVSFKAPFRFIQIGACRNKLPNINAPPKFRTCVRKF</sequence>
<evidence type="ECO:0000313" key="3">
    <source>
        <dbReference type="Proteomes" id="UP000837857"/>
    </source>
</evidence>